<evidence type="ECO:0000313" key="2">
    <source>
        <dbReference type="RefSeq" id="XP_070658103.1"/>
    </source>
</evidence>
<keyword evidence="1" id="KW-1185">Reference proteome</keyword>
<name>A0ABM4TDI2_BOSIN</name>
<sequence length="160" mass="17739">MAMTALRVQRRLCWLVLDERSCTRLGARAARDLPEIPSCTRYVPQPLGHLGLSGTWTSKPSTRTTSGLSLHEAASMGHPDCVRYLLARGPPSTAWKADWHVGSQLLLPEIEPIPPALEGEVLLTILTTAPPEKSPKEILVTYFCFHLSQPRTYLVRPKTS</sequence>
<dbReference type="InterPro" id="IPR002110">
    <property type="entry name" value="Ankyrin_rpt"/>
</dbReference>
<organism evidence="1 2">
    <name type="scientific">Bos indicus</name>
    <name type="common">Zebu</name>
    <dbReference type="NCBI Taxonomy" id="9915"/>
    <lineage>
        <taxon>Eukaryota</taxon>
        <taxon>Metazoa</taxon>
        <taxon>Chordata</taxon>
        <taxon>Craniata</taxon>
        <taxon>Vertebrata</taxon>
        <taxon>Euteleostomi</taxon>
        <taxon>Mammalia</taxon>
        <taxon>Eutheria</taxon>
        <taxon>Laurasiatheria</taxon>
        <taxon>Artiodactyla</taxon>
        <taxon>Ruminantia</taxon>
        <taxon>Pecora</taxon>
        <taxon>Bovidae</taxon>
        <taxon>Bovinae</taxon>
        <taxon>Bos</taxon>
    </lineage>
</organism>
<proteinExistence type="predicted"/>
<dbReference type="Proteomes" id="UP001652663">
    <property type="component" value="Chromosome 13"/>
</dbReference>
<protein>
    <submittedName>
        <fullName evidence="2">Uncharacterized protein isoform X1</fullName>
    </submittedName>
</protein>
<reference evidence="2" key="1">
    <citation type="submission" date="2025-08" db="UniProtKB">
        <authorList>
            <consortium name="RefSeq"/>
        </authorList>
    </citation>
    <scope>IDENTIFICATION</scope>
    <source>
        <tissue evidence="2">Blood</tissue>
    </source>
</reference>
<evidence type="ECO:0000313" key="1">
    <source>
        <dbReference type="Proteomes" id="UP001652663"/>
    </source>
</evidence>
<dbReference type="Pfam" id="PF00023">
    <property type="entry name" value="Ank"/>
    <property type="match status" value="1"/>
</dbReference>
<accession>A0ABM4TDI2</accession>
<dbReference type="RefSeq" id="XP_070658103.1">
    <property type="nucleotide sequence ID" value="XM_070802002.1"/>
</dbReference>
<gene>
    <name evidence="2" type="primary">LOC109568002</name>
</gene>
<dbReference type="GeneID" id="109568002"/>